<feature type="domain" description="Endoplasmic reticulum vesicle transporter C-terminal" evidence="2">
    <location>
        <begin position="2"/>
        <end position="126"/>
    </location>
</feature>
<dbReference type="EMBL" id="GGEC01019350">
    <property type="protein sequence ID" value="MBW99833.1"/>
    <property type="molecule type" value="Transcribed_RNA"/>
</dbReference>
<reference evidence="3" key="1">
    <citation type="submission" date="2018-02" db="EMBL/GenBank/DDBJ databases">
        <title>Rhizophora mucronata_Transcriptome.</title>
        <authorList>
            <person name="Meera S.P."/>
            <person name="Sreeshan A."/>
            <person name="Augustine A."/>
        </authorList>
    </citation>
    <scope>NUCLEOTIDE SEQUENCE</scope>
    <source>
        <tissue evidence="3">Leaf</tissue>
    </source>
</reference>
<dbReference type="InterPro" id="IPR045888">
    <property type="entry name" value="Erv"/>
</dbReference>
<organism evidence="3">
    <name type="scientific">Rhizophora mucronata</name>
    <name type="common">Asiatic mangrove</name>
    <dbReference type="NCBI Taxonomy" id="61149"/>
    <lineage>
        <taxon>Eukaryota</taxon>
        <taxon>Viridiplantae</taxon>
        <taxon>Streptophyta</taxon>
        <taxon>Embryophyta</taxon>
        <taxon>Tracheophyta</taxon>
        <taxon>Spermatophyta</taxon>
        <taxon>Magnoliopsida</taxon>
        <taxon>eudicotyledons</taxon>
        <taxon>Gunneridae</taxon>
        <taxon>Pentapetalae</taxon>
        <taxon>rosids</taxon>
        <taxon>fabids</taxon>
        <taxon>Malpighiales</taxon>
        <taxon>Rhizophoraceae</taxon>
        <taxon>Rhizophora</taxon>
    </lineage>
</organism>
<evidence type="ECO:0000313" key="3">
    <source>
        <dbReference type="EMBL" id="MBW99833.1"/>
    </source>
</evidence>
<protein>
    <submittedName>
        <fullName evidence="3">Endoplasmic reticulum-Golgi intermediate compartment protein 3</fullName>
    </submittedName>
</protein>
<dbReference type="PANTHER" id="PTHR10984:SF55">
    <property type="entry name" value="ENDOPLASMIC RETICULUM VESICLE TRANSPORTER C-TERMINAL DOMAIN-CONTAINING PROTEIN"/>
    <property type="match status" value="1"/>
</dbReference>
<keyword evidence="1" id="KW-0472">Membrane</keyword>
<dbReference type="PANTHER" id="PTHR10984">
    <property type="entry name" value="ENDOPLASMIC RETICULUM-GOLGI INTERMEDIATE COMPARTMENT PROTEIN"/>
    <property type="match status" value="1"/>
</dbReference>
<proteinExistence type="predicted"/>
<dbReference type="GO" id="GO:0005783">
    <property type="term" value="C:endoplasmic reticulum"/>
    <property type="evidence" value="ECO:0007669"/>
    <property type="project" value="TreeGrafter"/>
</dbReference>
<name>A0A2P2K270_RHIMU</name>
<keyword evidence="1" id="KW-0812">Transmembrane</keyword>
<dbReference type="Pfam" id="PF07970">
    <property type="entry name" value="COPIIcoated_ERV"/>
    <property type="match status" value="1"/>
</dbReference>
<keyword evidence="1" id="KW-1133">Transmembrane helix</keyword>
<evidence type="ECO:0000259" key="2">
    <source>
        <dbReference type="Pfam" id="PF07970"/>
    </source>
</evidence>
<sequence length="140" mass="16055">MDSYNVSHRINRLAFGDYFPGIVNPLDGAKGVHDMPNGRHQYFIKVVPTIYKNVRGRTVNSNQYSVTDHYQRSELVYTGNLPGVFFFYDFSPIKVTFEEEHISFLHFITNLCAIIGGIFTIAGIIDSFIYHGKRAMKKKL</sequence>
<dbReference type="InterPro" id="IPR012936">
    <property type="entry name" value="Erv_C"/>
</dbReference>
<evidence type="ECO:0000256" key="1">
    <source>
        <dbReference type="SAM" id="Phobius"/>
    </source>
</evidence>
<accession>A0A2P2K270</accession>
<feature type="transmembrane region" description="Helical" evidence="1">
    <location>
        <begin position="104"/>
        <end position="130"/>
    </location>
</feature>
<dbReference type="AlphaFoldDB" id="A0A2P2K270"/>
<dbReference type="GO" id="GO:0030134">
    <property type="term" value="C:COPII-coated ER to Golgi transport vesicle"/>
    <property type="evidence" value="ECO:0007669"/>
    <property type="project" value="TreeGrafter"/>
</dbReference>